<dbReference type="PANTHER" id="PTHR43544:SF2">
    <property type="entry name" value="OXIDOREDUCTASE"/>
    <property type="match status" value="1"/>
</dbReference>
<comment type="caution">
    <text evidence="1">The sequence shown here is derived from an EMBL/GenBank/DDBJ whole genome shotgun (WGS) entry which is preliminary data.</text>
</comment>
<name>A0A2W5UTF7_9BACT</name>
<evidence type="ECO:0000313" key="1">
    <source>
        <dbReference type="EMBL" id="PZR06564.1"/>
    </source>
</evidence>
<dbReference type="InterPro" id="IPR051468">
    <property type="entry name" value="Fungal_SecMetab_SDRs"/>
</dbReference>
<organism evidence="1 2">
    <name type="scientific">Archangium gephyra</name>
    <dbReference type="NCBI Taxonomy" id="48"/>
    <lineage>
        <taxon>Bacteria</taxon>
        <taxon>Pseudomonadati</taxon>
        <taxon>Myxococcota</taxon>
        <taxon>Myxococcia</taxon>
        <taxon>Myxococcales</taxon>
        <taxon>Cystobacterineae</taxon>
        <taxon>Archangiaceae</taxon>
        <taxon>Archangium</taxon>
    </lineage>
</organism>
<dbReference type="GO" id="GO:0005737">
    <property type="term" value="C:cytoplasm"/>
    <property type="evidence" value="ECO:0007669"/>
    <property type="project" value="TreeGrafter"/>
</dbReference>
<proteinExistence type="predicted"/>
<dbReference type="InterPro" id="IPR002347">
    <property type="entry name" value="SDR_fam"/>
</dbReference>
<dbReference type="Proteomes" id="UP000249061">
    <property type="component" value="Unassembled WGS sequence"/>
</dbReference>
<protein>
    <submittedName>
        <fullName evidence="1">Oxidoreductase</fullName>
    </submittedName>
</protein>
<dbReference type="GO" id="GO:0016491">
    <property type="term" value="F:oxidoreductase activity"/>
    <property type="evidence" value="ECO:0007669"/>
    <property type="project" value="TreeGrafter"/>
</dbReference>
<gene>
    <name evidence="1" type="ORF">DI536_29835</name>
</gene>
<dbReference type="PANTHER" id="PTHR43544">
    <property type="entry name" value="SHORT-CHAIN DEHYDROGENASE/REDUCTASE"/>
    <property type="match status" value="1"/>
</dbReference>
<sequence length="511" mass="57317">MSSRRFSNEEFKTAIAVLEAVVEDRARLAEMPEEERRQFLMAAGRAASPLRHEVQAFSKAMRRDRLKERQKKDREIREATAIRQARKEAVFVPPPQLPSGERREGPTLEKARHCYVCKAEYRTLHHFYDAMCVSCGDYNYAKRFQTAKLDGQIALITGARLKIGAQASLMMLRAGARVIVTTRFPHDAAVRYAKEPDFKDWGHRLEVHGLDLRHSPSVELFCRWMARRLPRLDFLINNAAQTVRRPVGFFSHLMDLESAPVNRLSEGAQQVLQGRQECLNALGAVPQLGGGGADVTGLSTWHVNAGAASGVVQSAAMSQVRYTYEDAAYGMEVFPEGKLDADLQQVDLRTMNSWRMTLDEVSTPELLEVQLVNSIAPFILAARFRDLMKRTVSENKHVINVSAMEGSFSRGTKTDKHPHTNMAKAALNMMTLTSAPDYAKDGIWMNAVDTGWVTDEDPAQHAARKKEDLGFQPPLDIVDGAARVIDPIFMVANGAEPEFGKFLKDYRPTSW</sequence>
<evidence type="ECO:0000313" key="2">
    <source>
        <dbReference type="Proteomes" id="UP000249061"/>
    </source>
</evidence>
<accession>A0A2W5UTF7</accession>
<dbReference type="Gene3D" id="3.40.50.720">
    <property type="entry name" value="NAD(P)-binding Rossmann-like Domain"/>
    <property type="match status" value="2"/>
</dbReference>
<dbReference type="AlphaFoldDB" id="A0A2W5UTF7"/>
<dbReference type="InterPro" id="IPR036291">
    <property type="entry name" value="NAD(P)-bd_dom_sf"/>
</dbReference>
<dbReference type="Pfam" id="PF00106">
    <property type="entry name" value="adh_short"/>
    <property type="match status" value="1"/>
</dbReference>
<reference evidence="1 2" key="1">
    <citation type="submission" date="2017-08" db="EMBL/GenBank/DDBJ databases">
        <title>Infants hospitalized years apart are colonized by the same room-sourced microbial strains.</title>
        <authorList>
            <person name="Brooks B."/>
            <person name="Olm M.R."/>
            <person name="Firek B.A."/>
            <person name="Baker R."/>
            <person name="Thomas B.C."/>
            <person name="Morowitz M.J."/>
            <person name="Banfield J.F."/>
        </authorList>
    </citation>
    <scope>NUCLEOTIDE SEQUENCE [LARGE SCALE GENOMIC DNA]</scope>
    <source>
        <strain evidence="1">S2_003_000_R2_14</strain>
    </source>
</reference>
<dbReference type="Pfam" id="PF13561">
    <property type="entry name" value="adh_short_C2"/>
    <property type="match status" value="1"/>
</dbReference>
<dbReference type="SUPFAM" id="SSF51735">
    <property type="entry name" value="NAD(P)-binding Rossmann-fold domains"/>
    <property type="match status" value="1"/>
</dbReference>
<dbReference type="EMBL" id="QFQP01000037">
    <property type="protein sequence ID" value="PZR06564.1"/>
    <property type="molecule type" value="Genomic_DNA"/>
</dbReference>